<keyword evidence="1" id="KW-1133">Transmembrane helix</keyword>
<name>W7YER7_9BACL</name>
<evidence type="ECO:0000259" key="2">
    <source>
        <dbReference type="PROSITE" id="PS50887"/>
    </source>
</evidence>
<feature type="domain" description="GGDEF" evidence="2">
    <location>
        <begin position="345"/>
        <end position="485"/>
    </location>
</feature>
<dbReference type="FunFam" id="3.30.70.270:FF:000001">
    <property type="entry name" value="Diguanylate cyclase domain protein"/>
    <property type="match status" value="1"/>
</dbReference>
<dbReference type="NCBIfam" id="TIGR00254">
    <property type="entry name" value="GGDEF"/>
    <property type="match status" value="1"/>
</dbReference>
<dbReference type="InterPro" id="IPR043128">
    <property type="entry name" value="Rev_trsase/Diguanyl_cyclase"/>
</dbReference>
<dbReference type="STRING" id="1236976.JCM16418_3571"/>
<feature type="transmembrane region" description="Helical" evidence="1">
    <location>
        <begin position="59"/>
        <end position="78"/>
    </location>
</feature>
<dbReference type="InterPro" id="IPR050469">
    <property type="entry name" value="Diguanylate_Cyclase"/>
</dbReference>
<feature type="transmembrane region" description="Helical" evidence="1">
    <location>
        <begin position="201"/>
        <end position="222"/>
    </location>
</feature>
<dbReference type="SMART" id="SM00267">
    <property type="entry name" value="GGDEF"/>
    <property type="match status" value="1"/>
</dbReference>
<feature type="transmembrane region" description="Helical" evidence="1">
    <location>
        <begin position="128"/>
        <end position="148"/>
    </location>
</feature>
<gene>
    <name evidence="3" type="ORF">JCM16418_3571</name>
</gene>
<feature type="transmembrane region" description="Helical" evidence="1">
    <location>
        <begin position="160"/>
        <end position="181"/>
    </location>
</feature>
<feature type="transmembrane region" description="Helical" evidence="1">
    <location>
        <begin position="29"/>
        <end position="47"/>
    </location>
</feature>
<dbReference type="InterPro" id="IPR033424">
    <property type="entry name" value="MASE4"/>
</dbReference>
<dbReference type="GO" id="GO:1902201">
    <property type="term" value="P:negative regulation of bacterial-type flagellum-dependent cell motility"/>
    <property type="evidence" value="ECO:0007669"/>
    <property type="project" value="TreeGrafter"/>
</dbReference>
<feature type="transmembrane region" description="Helical" evidence="1">
    <location>
        <begin position="234"/>
        <end position="253"/>
    </location>
</feature>
<accession>W7YER7</accession>
<reference evidence="3 4" key="1">
    <citation type="journal article" date="2014" name="Genome Announc.">
        <title>Draft Genome Sequence of Paenibacillus pini JCM 16418T, Isolated from the Rhizosphere of Pine Tree.</title>
        <authorList>
            <person name="Yuki M."/>
            <person name="Oshima K."/>
            <person name="Suda W."/>
            <person name="Oshida Y."/>
            <person name="Kitamura K."/>
            <person name="Iida Y."/>
            <person name="Hattori M."/>
            <person name="Ohkuma M."/>
        </authorList>
    </citation>
    <scope>NUCLEOTIDE SEQUENCE [LARGE SCALE GENOMIC DNA]</scope>
    <source>
        <strain evidence="3 4">JCM 16418</strain>
    </source>
</reference>
<keyword evidence="1" id="KW-0812">Transmembrane</keyword>
<feature type="transmembrane region" description="Helical" evidence="1">
    <location>
        <begin position="90"/>
        <end position="108"/>
    </location>
</feature>
<organism evidence="3 4">
    <name type="scientific">Paenibacillus pini JCM 16418</name>
    <dbReference type="NCBI Taxonomy" id="1236976"/>
    <lineage>
        <taxon>Bacteria</taxon>
        <taxon>Bacillati</taxon>
        <taxon>Bacillota</taxon>
        <taxon>Bacilli</taxon>
        <taxon>Bacillales</taxon>
        <taxon>Paenibacillaceae</taxon>
        <taxon>Paenibacillus</taxon>
    </lineage>
</organism>
<dbReference type="RefSeq" id="WP_052020406.1">
    <property type="nucleotide sequence ID" value="NZ_BAVZ01000012.1"/>
</dbReference>
<feature type="transmembrane region" description="Helical" evidence="1">
    <location>
        <begin position="259"/>
        <end position="279"/>
    </location>
</feature>
<dbReference type="PANTHER" id="PTHR45138">
    <property type="entry name" value="REGULATORY COMPONENTS OF SENSORY TRANSDUCTION SYSTEM"/>
    <property type="match status" value="1"/>
</dbReference>
<dbReference type="eggNOG" id="COG3706">
    <property type="taxonomic scope" value="Bacteria"/>
</dbReference>
<dbReference type="SUPFAM" id="SSF55073">
    <property type="entry name" value="Nucleotide cyclase"/>
    <property type="match status" value="1"/>
</dbReference>
<protein>
    <recommendedName>
        <fullName evidence="2">GGDEF domain-containing protein</fullName>
    </recommendedName>
</protein>
<proteinExistence type="predicted"/>
<dbReference type="GO" id="GO:0043709">
    <property type="term" value="P:cell adhesion involved in single-species biofilm formation"/>
    <property type="evidence" value="ECO:0007669"/>
    <property type="project" value="TreeGrafter"/>
</dbReference>
<dbReference type="Pfam" id="PF00990">
    <property type="entry name" value="GGDEF"/>
    <property type="match status" value="1"/>
</dbReference>
<dbReference type="PANTHER" id="PTHR45138:SF9">
    <property type="entry name" value="DIGUANYLATE CYCLASE DGCM-RELATED"/>
    <property type="match status" value="1"/>
</dbReference>
<dbReference type="InterPro" id="IPR029787">
    <property type="entry name" value="Nucleotide_cyclase"/>
</dbReference>
<evidence type="ECO:0000313" key="4">
    <source>
        <dbReference type="Proteomes" id="UP000019364"/>
    </source>
</evidence>
<dbReference type="GO" id="GO:0005886">
    <property type="term" value="C:plasma membrane"/>
    <property type="evidence" value="ECO:0007669"/>
    <property type="project" value="TreeGrafter"/>
</dbReference>
<dbReference type="AlphaFoldDB" id="W7YER7"/>
<dbReference type="PROSITE" id="PS50887">
    <property type="entry name" value="GGDEF"/>
    <property type="match status" value="1"/>
</dbReference>
<evidence type="ECO:0000256" key="1">
    <source>
        <dbReference type="SAM" id="Phobius"/>
    </source>
</evidence>
<comment type="caution">
    <text evidence="3">The sequence shown here is derived from an EMBL/GenBank/DDBJ whole genome shotgun (WGS) entry which is preliminary data.</text>
</comment>
<dbReference type="Gene3D" id="3.30.70.270">
    <property type="match status" value="1"/>
</dbReference>
<dbReference type="CDD" id="cd01949">
    <property type="entry name" value="GGDEF"/>
    <property type="match status" value="1"/>
</dbReference>
<dbReference type="EMBL" id="BAVZ01000012">
    <property type="protein sequence ID" value="GAF09430.1"/>
    <property type="molecule type" value="Genomic_DNA"/>
</dbReference>
<evidence type="ECO:0000313" key="3">
    <source>
        <dbReference type="EMBL" id="GAF09430.1"/>
    </source>
</evidence>
<keyword evidence="4" id="KW-1185">Reference proteome</keyword>
<keyword evidence="1" id="KW-0472">Membrane</keyword>
<dbReference type="InterPro" id="IPR000160">
    <property type="entry name" value="GGDEF_dom"/>
</dbReference>
<dbReference type="OrthoDB" id="9759607at2"/>
<dbReference type="Pfam" id="PF17158">
    <property type="entry name" value="MASE4"/>
    <property type="match status" value="1"/>
</dbReference>
<dbReference type="Proteomes" id="UP000019364">
    <property type="component" value="Unassembled WGS sequence"/>
</dbReference>
<sequence>MKGTKWMNRREKYVTQLLNIPASLRQKKIAWAAALFIFLATVAVLPFGTRMLPEVKPFLPMFVSWFIFGDLMTSYLLFIQYRASKSIPQLVLACSYLFTGFIIIPHILTFPGVFSDTGLIGAGDQSAVWLWVFWHGGFPAGVMLYLLSDVFFTKSIKPQMIFRFGVYGVGITVAVLATIYVLVTLGNDLLPRIIQKGNYRILITSGVGPVVWLLNLLALFLMIRIHKARDVLNLWLTVAVFASLLDVTLTLFAGERYSLGWYVARVNSLVATTAVIFSISYEINRLYVRLADQQDQLVDSQARLTRVNDQLMLLSSLDGLTGIANRRHFDERLLQELELAGIRKSPLSLLMLDVDHFKAYNDYYGHLGGDAVLQRVAQSIHSAVELVGGMVARYGGEEFAVILPGKDHREALNMAEQIRRMVEGQHIPHAASKGSPWITISVGGYTMDRDESRTEMTANLMITLADQALYQAKEGGRNRTMVNDILVAV</sequence>
<dbReference type="GO" id="GO:0052621">
    <property type="term" value="F:diguanylate cyclase activity"/>
    <property type="evidence" value="ECO:0007669"/>
    <property type="project" value="TreeGrafter"/>
</dbReference>